<evidence type="ECO:0000313" key="2">
    <source>
        <dbReference type="EMBL" id="CAA9552977.1"/>
    </source>
</evidence>
<reference evidence="2" key="1">
    <citation type="submission" date="2020-02" db="EMBL/GenBank/DDBJ databases">
        <authorList>
            <person name="Meier V. D."/>
        </authorList>
    </citation>
    <scope>NUCLEOTIDE SEQUENCE</scope>
    <source>
        <strain evidence="2">AVDCRST_MAG49</strain>
    </source>
</reference>
<accession>A0A6J4UK13</accession>
<sequence length="211" mass="23689">MVSEGAAGVVGVGAGSHERPIVTIEGELVVLGPHRRDLVPTYQRWVNDLETLRNLAIPPRPMTLEAESAWYDSLSGRSDDINFTVYERATWRPVGNASLHAVDHRNRSATFGILIGEADCRGRGLGTEVTRLMLDYAFTALGLHNVMLTVYEFNHAAQRAYQKAGFRELGRRRQCRMMGGRLWDEVYMECLASEFESPRLAALLKPDERRA</sequence>
<dbReference type="Gene3D" id="3.40.630.30">
    <property type="match status" value="1"/>
</dbReference>
<organism evidence="2">
    <name type="scientific">uncultured Thermomicrobiales bacterium</name>
    <dbReference type="NCBI Taxonomy" id="1645740"/>
    <lineage>
        <taxon>Bacteria</taxon>
        <taxon>Pseudomonadati</taxon>
        <taxon>Thermomicrobiota</taxon>
        <taxon>Thermomicrobia</taxon>
        <taxon>Thermomicrobiales</taxon>
        <taxon>environmental samples</taxon>
    </lineage>
</organism>
<evidence type="ECO:0000259" key="1">
    <source>
        <dbReference type="PROSITE" id="PS51186"/>
    </source>
</evidence>
<dbReference type="EMBL" id="CADCWG010000131">
    <property type="protein sequence ID" value="CAA9552977.1"/>
    <property type="molecule type" value="Genomic_DNA"/>
</dbReference>
<dbReference type="AlphaFoldDB" id="A0A6J4UK13"/>
<dbReference type="PROSITE" id="PS51186">
    <property type="entry name" value="GNAT"/>
    <property type="match status" value="1"/>
</dbReference>
<dbReference type="PANTHER" id="PTHR43415:SF3">
    <property type="entry name" value="GNAT-FAMILY ACETYLTRANSFERASE"/>
    <property type="match status" value="1"/>
</dbReference>
<feature type="domain" description="N-acetyltransferase" evidence="1">
    <location>
        <begin position="37"/>
        <end position="193"/>
    </location>
</feature>
<dbReference type="InterPro" id="IPR016181">
    <property type="entry name" value="Acyl_CoA_acyltransferase"/>
</dbReference>
<dbReference type="InterPro" id="IPR000182">
    <property type="entry name" value="GNAT_dom"/>
</dbReference>
<keyword evidence="2" id="KW-0808">Transferase</keyword>
<dbReference type="Pfam" id="PF13302">
    <property type="entry name" value="Acetyltransf_3"/>
    <property type="match status" value="1"/>
</dbReference>
<dbReference type="SUPFAM" id="SSF55729">
    <property type="entry name" value="Acyl-CoA N-acyltransferases (Nat)"/>
    <property type="match status" value="1"/>
</dbReference>
<name>A0A6J4UK13_9BACT</name>
<protein>
    <submittedName>
        <fullName evidence="2">GCN5-related N-acetyltransferase</fullName>
    </submittedName>
</protein>
<dbReference type="GO" id="GO:0016747">
    <property type="term" value="F:acyltransferase activity, transferring groups other than amino-acyl groups"/>
    <property type="evidence" value="ECO:0007669"/>
    <property type="project" value="InterPro"/>
</dbReference>
<proteinExistence type="predicted"/>
<gene>
    <name evidence="2" type="ORF">AVDCRST_MAG49-1993</name>
</gene>
<dbReference type="PANTHER" id="PTHR43415">
    <property type="entry name" value="SPERMIDINE N(1)-ACETYLTRANSFERASE"/>
    <property type="match status" value="1"/>
</dbReference>